<dbReference type="SMART" id="SM00507">
    <property type="entry name" value="HNHc"/>
    <property type="match status" value="1"/>
</dbReference>
<dbReference type="RefSeq" id="WP_230270780.1">
    <property type="nucleotide sequence ID" value="NZ_BAABQU010000091.1"/>
</dbReference>
<keyword evidence="3" id="KW-1185">Reference proteome</keyword>
<dbReference type="InterPro" id="IPR051083">
    <property type="entry name" value="GrpII_Intron_Splice-Mob/Def"/>
</dbReference>
<sequence>MLVIEQTKGQPLKWQNINWTAAEGEVRRLQERIFRAAQNGEHAKVKNLQKLLVRSTAAKMLAIRQVTQQNRGKHTPGVDGVVVDTPEARVQLLQEGLTLKGYRPKPVRRVYIPKANGKTRPLGIPTVKDRVMQAVVKFALEPEWESRFEANSYGFRPGRSTMDAITAIHTTMNKRGCSEWVLDADISGCFDNISHDALLNRLPVFTQVIRRWLKAGIVECGRKSDSLAGTPQGGIISPLLANIALDGLERLFGAENAKGKPVSPALRKGLNRGLSVVRYADDFVVTAPSKEVLEEYVMPKLTDFLRQRGLELSEAKTRIVHVDEGFNFLGFTVSRFKGTLLTKPAKDKVLQHLRSIKAYLNSHEQTPAGQVVRDLNPVIRGWANYYRHCASSETFGKADHRMWQMLWVWAKRRHPNKPAKWVKQRYFRNDGLWTFFEGNAQLLRRSATPVTRFTKVEGKSSPFEPALRDYWRTRQKRTVTRQIHQKDKLELLRRQDGECGLCRLPLAAEDMDDHHVTPRHAGGQNTLDNRILVHRWCHHAHHQRVGYKGLKA</sequence>
<dbReference type="InterPro" id="IPR003615">
    <property type="entry name" value="HNH_nuc"/>
</dbReference>
<protein>
    <recommendedName>
        <fullName evidence="1">Reverse transcriptase domain-containing protein</fullName>
    </recommendedName>
</protein>
<feature type="domain" description="Reverse transcriptase" evidence="1">
    <location>
        <begin position="93"/>
        <end position="333"/>
    </location>
</feature>
<dbReference type="Pfam" id="PF13655">
    <property type="entry name" value="RVT_N"/>
    <property type="match status" value="1"/>
</dbReference>
<dbReference type="InterPro" id="IPR030931">
    <property type="entry name" value="Group_II_RT_mat"/>
</dbReference>
<dbReference type="NCBIfam" id="TIGR04416">
    <property type="entry name" value="group_II_RT_mat"/>
    <property type="match status" value="1"/>
</dbReference>
<dbReference type="InterPro" id="IPR000477">
    <property type="entry name" value="RT_dom"/>
</dbReference>
<dbReference type="CDD" id="cd00085">
    <property type="entry name" value="HNHc"/>
    <property type="match status" value="1"/>
</dbReference>
<comment type="caution">
    <text evidence="2">The sequence shown here is derived from an EMBL/GenBank/DDBJ whole genome shotgun (WGS) entry which is preliminary data.</text>
</comment>
<dbReference type="Pfam" id="PF01844">
    <property type="entry name" value="HNH"/>
    <property type="match status" value="1"/>
</dbReference>
<evidence type="ECO:0000259" key="1">
    <source>
        <dbReference type="PROSITE" id="PS50878"/>
    </source>
</evidence>
<dbReference type="PANTHER" id="PTHR34047">
    <property type="entry name" value="NUCLEAR INTRON MATURASE 1, MITOCHONDRIAL-RELATED"/>
    <property type="match status" value="1"/>
</dbReference>
<dbReference type="InterPro" id="IPR025960">
    <property type="entry name" value="RVT_N"/>
</dbReference>
<dbReference type="PROSITE" id="PS50878">
    <property type="entry name" value="RT_POL"/>
    <property type="match status" value="1"/>
</dbReference>
<dbReference type="EMBL" id="BAABQU010000091">
    <property type="protein sequence ID" value="GAA5441826.1"/>
    <property type="molecule type" value="Genomic_DNA"/>
</dbReference>
<dbReference type="CDD" id="cd01651">
    <property type="entry name" value="RT_G2_intron"/>
    <property type="match status" value="1"/>
</dbReference>
<dbReference type="InterPro" id="IPR013597">
    <property type="entry name" value="Mat_intron_G2"/>
</dbReference>
<dbReference type="Gene3D" id="1.10.30.50">
    <property type="match status" value="1"/>
</dbReference>
<organism evidence="2 3">
    <name type="scientific">Deinococcus caeni</name>
    <dbReference type="NCBI Taxonomy" id="569127"/>
    <lineage>
        <taxon>Bacteria</taxon>
        <taxon>Thermotogati</taxon>
        <taxon>Deinococcota</taxon>
        <taxon>Deinococci</taxon>
        <taxon>Deinococcales</taxon>
        <taxon>Deinococcaceae</taxon>
        <taxon>Deinococcus</taxon>
    </lineage>
</organism>
<name>A0ABP9ULZ8_9DEIO</name>
<dbReference type="InterPro" id="IPR002711">
    <property type="entry name" value="HNH"/>
</dbReference>
<proteinExistence type="predicted"/>
<dbReference type="InterPro" id="IPR043502">
    <property type="entry name" value="DNA/RNA_pol_sf"/>
</dbReference>
<dbReference type="PANTHER" id="PTHR34047:SF10">
    <property type="entry name" value="GROUP II INTRON-ASSOCIATED OPEN READING FRAME"/>
    <property type="match status" value="1"/>
</dbReference>
<dbReference type="SUPFAM" id="SSF56672">
    <property type="entry name" value="DNA/RNA polymerases"/>
    <property type="match status" value="1"/>
</dbReference>
<accession>A0ABP9ULZ8</accession>
<dbReference type="Pfam" id="PF00078">
    <property type="entry name" value="RVT_1"/>
    <property type="match status" value="1"/>
</dbReference>
<evidence type="ECO:0000313" key="2">
    <source>
        <dbReference type="EMBL" id="GAA5441826.1"/>
    </source>
</evidence>
<reference evidence="2 3" key="1">
    <citation type="submission" date="2024-02" db="EMBL/GenBank/DDBJ databases">
        <title>Deinococcus caeni NBRC 101312.</title>
        <authorList>
            <person name="Ichikawa N."/>
            <person name="Katano-Makiyama Y."/>
            <person name="Hidaka K."/>
        </authorList>
    </citation>
    <scope>NUCLEOTIDE SEQUENCE [LARGE SCALE GENOMIC DNA]</scope>
    <source>
        <strain evidence="2 3">NBRC 101312</strain>
    </source>
</reference>
<dbReference type="Pfam" id="PF08388">
    <property type="entry name" value="GIIM"/>
    <property type="match status" value="1"/>
</dbReference>
<dbReference type="Proteomes" id="UP001423409">
    <property type="component" value="Unassembled WGS sequence"/>
</dbReference>
<gene>
    <name evidence="2" type="ORF">Dcae01_03367</name>
</gene>
<evidence type="ECO:0000313" key="3">
    <source>
        <dbReference type="Proteomes" id="UP001423409"/>
    </source>
</evidence>